<accession>A0A7S1NN15</accession>
<dbReference type="AlphaFoldDB" id="A0A7S1NN15"/>
<dbReference type="PANTHER" id="PTHR42873">
    <property type="entry name" value="RIBOSOMAL RNA LARGE SUBUNIT METHYLTRANSFERASE"/>
    <property type="match status" value="1"/>
</dbReference>
<dbReference type="CDD" id="cd11572">
    <property type="entry name" value="RlmI_M_like"/>
    <property type="match status" value="1"/>
</dbReference>
<dbReference type="Pfam" id="PF10672">
    <property type="entry name" value="Methyltrans_SAM"/>
    <property type="match status" value="1"/>
</dbReference>
<dbReference type="InterPro" id="IPR029063">
    <property type="entry name" value="SAM-dependent_MTases_sf"/>
</dbReference>
<keyword evidence="1" id="KW-0489">Methyltransferase</keyword>
<feature type="region of interest" description="Disordered" evidence="4">
    <location>
        <begin position="111"/>
        <end position="150"/>
    </location>
</feature>
<evidence type="ECO:0000256" key="3">
    <source>
        <dbReference type="ARBA" id="ARBA00022691"/>
    </source>
</evidence>
<dbReference type="GO" id="GO:0008168">
    <property type="term" value="F:methyltransferase activity"/>
    <property type="evidence" value="ECO:0007669"/>
    <property type="project" value="UniProtKB-KW"/>
</dbReference>
<reference evidence="6" key="1">
    <citation type="submission" date="2021-01" db="EMBL/GenBank/DDBJ databases">
        <authorList>
            <person name="Corre E."/>
            <person name="Pelletier E."/>
            <person name="Niang G."/>
            <person name="Scheremetjew M."/>
            <person name="Finn R."/>
            <person name="Kale V."/>
            <person name="Holt S."/>
            <person name="Cochrane G."/>
            <person name="Meng A."/>
            <person name="Brown T."/>
            <person name="Cohen L."/>
        </authorList>
    </citation>
    <scope>NUCLEOTIDE SEQUENCE</scope>
    <source>
        <strain evidence="6">NIES-381</strain>
    </source>
</reference>
<evidence type="ECO:0000259" key="5">
    <source>
        <dbReference type="Pfam" id="PF10672"/>
    </source>
</evidence>
<dbReference type="CDD" id="cd02440">
    <property type="entry name" value="AdoMet_MTases"/>
    <property type="match status" value="1"/>
</dbReference>
<name>A0A7S1NN15_9EUGL</name>
<dbReference type="Gene3D" id="3.40.50.150">
    <property type="entry name" value="Vaccinia Virus protein VP39"/>
    <property type="match status" value="1"/>
</dbReference>
<feature type="domain" description="S-adenosylmethionine-dependent methyltransferase" evidence="5">
    <location>
        <begin position="149"/>
        <end position="351"/>
    </location>
</feature>
<proteinExistence type="predicted"/>
<evidence type="ECO:0000313" key="6">
    <source>
        <dbReference type="EMBL" id="CAD9031495.1"/>
    </source>
</evidence>
<dbReference type="SUPFAM" id="SSF53335">
    <property type="entry name" value="S-adenosyl-L-methionine-dependent methyltransferases"/>
    <property type="match status" value="1"/>
</dbReference>
<protein>
    <recommendedName>
        <fullName evidence="5">S-adenosylmethionine-dependent methyltransferase domain-containing protein</fullName>
    </recommendedName>
</protein>
<evidence type="ECO:0000256" key="2">
    <source>
        <dbReference type="ARBA" id="ARBA00022679"/>
    </source>
</evidence>
<dbReference type="PANTHER" id="PTHR42873:SF1">
    <property type="entry name" value="S-ADENOSYLMETHIONINE-DEPENDENT METHYLTRANSFERASE DOMAIN-CONTAINING PROTEIN"/>
    <property type="match status" value="1"/>
</dbReference>
<dbReference type="EMBL" id="HBGA01114443">
    <property type="protein sequence ID" value="CAD9031495.1"/>
    <property type="molecule type" value="Transcribed_RNA"/>
</dbReference>
<organism evidence="6">
    <name type="scientific">Eutreptiella gymnastica</name>
    <dbReference type="NCBI Taxonomy" id="73025"/>
    <lineage>
        <taxon>Eukaryota</taxon>
        <taxon>Discoba</taxon>
        <taxon>Euglenozoa</taxon>
        <taxon>Euglenida</taxon>
        <taxon>Spirocuta</taxon>
        <taxon>Euglenophyceae</taxon>
        <taxon>Eutreptiales</taxon>
        <taxon>Eutreptiaceae</taxon>
        <taxon>Eutreptiella</taxon>
    </lineage>
</organism>
<dbReference type="Gene3D" id="3.30.750.80">
    <property type="entry name" value="RNA methyltransferase domain (HRMD) like"/>
    <property type="match status" value="1"/>
</dbReference>
<keyword evidence="3" id="KW-0949">S-adenosyl-L-methionine</keyword>
<keyword evidence="2" id="KW-0808">Transferase</keyword>
<dbReference type="GO" id="GO:0032259">
    <property type="term" value="P:methylation"/>
    <property type="evidence" value="ECO:0007669"/>
    <property type="project" value="UniProtKB-KW"/>
</dbReference>
<gene>
    <name evidence="6" type="ORF">EGYM00392_LOCUS42637</name>
</gene>
<feature type="compositionally biased region" description="Acidic residues" evidence="4">
    <location>
        <begin position="114"/>
        <end position="148"/>
    </location>
</feature>
<dbReference type="InterPro" id="IPR019614">
    <property type="entry name" value="SAM-dep_methyl-trfase"/>
</dbReference>
<evidence type="ECO:0000256" key="1">
    <source>
        <dbReference type="ARBA" id="ARBA00022603"/>
    </source>
</evidence>
<sequence>MFAVRLLSHAPEPDFRWPPDLRKLLHSKFSQAAALRQSIGLPSAETTAYRLVHSEGDRLSGLVVDIFGDLLVVQSSASWVEVHREVIEATLGDLYPEKTIVWQQSATRLRQDGWNDEDAEASADDATDDDTVPSDAEDEPSLGAEDELSPSAGNMWVQATGLETQVKELGLAYVIDAMGGQKTGFYCDQRDNRQMIRSLSPGREVLDLYSFSGGFGLNAAFAGAKHVTSVDSSIPALQQYLANAQANGFDAQLFLTSPSTADLSAPAGPFMALYKTDVVKFLRAAIDAGRTYDVVVCDPPKLCPQVAQLSRATRKYHQINTNAMRVVKPGGLLLSCTCSAAVASGEDTFLDILRNAASTAGRRITVLSVSAAAMDHPVYSEYPEGRYLRAVLMTVV</sequence>
<evidence type="ECO:0000256" key="4">
    <source>
        <dbReference type="SAM" id="MobiDB-lite"/>
    </source>
</evidence>